<dbReference type="Pfam" id="PF14736">
    <property type="entry name" value="N_Asn_amidohyd"/>
    <property type="match status" value="1"/>
</dbReference>
<comment type="caution">
    <text evidence="1">The sequence shown here is derived from an EMBL/GenBank/DDBJ whole genome shotgun (WGS) entry which is preliminary data.</text>
</comment>
<dbReference type="InterPro" id="IPR026750">
    <property type="entry name" value="NTAN1"/>
</dbReference>
<proteinExistence type="predicted"/>
<dbReference type="PANTHER" id="PTHR12498">
    <property type="entry name" value="N-TERMINAL ASPARAGINE AMIDOHYDROLASE"/>
    <property type="match status" value="1"/>
</dbReference>
<accession>A0ABR0AYW1</accession>
<evidence type="ECO:0000313" key="1">
    <source>
        <dbReference type="EMBL" id="KAK4030321.1"/>
    </source>
</evidence>
<evidence type="ECO:0000313" key="2">
    <source>
        <dbReference type="Proteomes" id="UP001234178"/>
    </source>
</evidence>
<dbReference type="Proteomes" id="UP001234178">
    <property type="component" value="Unassembled WGS sequence"/>
</dbReference>
<keyword evidence="2" id="KW-1185">Reference proteome</keyword>
<evidence type="ECO:0008006" key="3">
    <source>
        <dbReference type="Google" id="ProtNLM"/>
    </source>
</evidence>
<dbReference type="EMBL" id="JAOYFB010000039">
    <property type="protein sequence ID" value="KAK4030321.1"/>
    <property type="molecule type" value="Genomic_DNA"/>
</dbReference>
<reference evidence="1 2" key="1">
    <citation type="journal article" date="2023" name="Nucleic Acids Res.">
        <title>The hologenome of Daphnia magna reveals possible DNA methylation and microbiome-mediated evolution of the host genome.</title>
        <authorList>
            <person name="Chaturvedi A."/>
            <person name="Li X."/>
            <person name="Dhandapani V."/>
            <person name="Marshall H."/>
            <person name="Kissane S."/>
            <person name="Cuenca-Cambronero M."/>
            <person name="Asole G."/>
            <person name="Calvet F."/>
            <person name="Ruiz-Romero M."/>
            <person name="Marangio P."/>
            <person name="Guigo R."/>
            <person name="Rago D."/>
            <person name="Mirbahai L."/>
            <person name="Eastwood N."/>
            <person name="Colbourne J.K."/>
            <person name="Zhou J."/>
            <person name="Mallon E."/>
            <person name="Orsini L."/>
        </authorList>
    </citation>
    <scope>NUCLEOTIDE SEQUENCE [LARGE SCALE GENOMIC DNA]</scope>
    <source>
        <strain evidence="1">LRV0_1</strain>
    </source>
</reference>
<sequence>MVLVLGGVVLDEASIDSRNLFHAAPHLKEAAAHVASLPPKVVSPIGLLYLHQREFAVTLPQDTENVSLLGTDDCSTCIVVILRHTGSGATCMAHVDGADQESGITPLISRIQEVSLGYANGRIELHLVGGYMDPRGYSERLVISLLHAFHKEPVEIDLVFACIGEMNTTIRGGLAWPIIYGVGFNVKTGEIFHATFPDKGPDMALRSARQLTGSSHLMDMYDCTLGVMRVGPYHYQPLRGVNLWLEQTDDFIVSQLSTAPEVELPHFASKIRTALKYMRDHPFPAVTVFQDNRPRYFRRDESGAWVHMRY</sequence>
<gene>
    <name evidence="1" type="ORF">OUZ56_023326</name>
</gene>
<name>A0ABR0AYW1_9CRUS</name>
<dbReference type="PANTHER" id="PTHR12498:SF0">
    <property type="entry name" value="PROTEIN N-TERMINAL ASPARAGINE AMIDOHYDROLASE"/>
    <property type="match status" value="1"/>
</dbReference>
<protein>
    <recommendedName>
        <fullName evidence="3">Protein N-terminal asparagine amidohydrolase</fullName>
    </recommendedName>
</protein>
<organism evidence="1 2">
    <name type="scientific">Daphnia magna</name>
    <dbReference type="NCBI Taxonomy" id="35525"/>
    <lineage>
        <taxon>Eukaryota</taxon>
        <taxon>Metazoa</taxon>
        <taxon>Ecdysozoa</taxon>
        <taxon>Arthropoda</taxon>
        <taxon>Crustacea</taxon>
        <taxon>Branchiopoda</taxon>
        <taxon>Diplostraca</taxon>
        <taxon>Cladocera</taxon>
        <taxon>Anomopoda</taxon>
        <taxon>Daphniidae</taxon>
        <taxon>Daphnia</taxon>
    </lineage>
</organism>